<dbReference type="Pfam" id="PF09972">
    <property type="entry name" value="DUF2207"/>
    <property type="match status" value="1"/>
</dbReference>
<dbReference type="Pfam" id="PF20990">
    <property type="entry name" value="DUF2207_C"/>
    <property type="match status" value="1"/>
</dbReference>
<keyword evidence="1" id="KW-0812">Transmembrane</keyword>
<feature type="domain" description="DUF2207" evidence="3">
    <location>
        <begin position="31"/>
        <end position="214"/>
    </location>
</feature>
<evidence type="ECO:0000313" key="6">
    <source>
        <dbReference type="Proteomes" id="UP000824140"/>
    </source>
</evidence>
<feature type="signal peptide" evidence="2">
    <location>
        <begin position="1"/>
        <end position="25"/>
    </location>
</feature>
<evidence type="ECO:0000256" key="1">
    <source>
        <dbReference type="SAM" id="Phobius"/>
    </source>
</evidence>
<evidence type="ECO:0000259" key="4">
    <source>
        <dbReference type="Pfam" id="PF20990"/>
    </source>
</evidence>
<keyword evidence="2" id="KW-0732">Signal</keyword>
<reference evidence="5" key="1">
    <citation type="submission" date="2020-10" db="EMBL/GenBank/DDBJ databases">
        <authorList>
            <person name="Gilroy R."/>
        </authorList>
    </citation>
    <scope>NUCLEOTIDE SEQUENCE</scope>
    <source>
        <strain evidence="5">13766</strain>
    </source>
</reference>
<dbReference type="InterPro" id="IPR048389">
    <property type="entry name" value="YciQ-like_C"/>
</dbReference>
<dbReference type="EMBL" id="DVJN01000223">
    <property type="protein sequence ID" value="HIS93708.1"/>
    <property type="molecule type" value="Genomic_DNA"/>
</dbReference>
<feature type="transmembrane region" description="Helical" evidence="1">
    <location>
        <begin position="459"/>
        <end position="479"/>
    </location>
</feature>
<evidence type="ECO:0000313" key="5">
    <source>
        <dbReference type="EMBL" id="HIS93708.1"/>
    </source>
</evidence>
<comment type="caution">
    <text evidence="5">The sequence shown here is derived from an EMBL/GenBank/DDBJ whole genome shotgun (WGS) entry which is preliminary data.</text>
</comment>
<sequence length="609" mass="66590">MKKSMRRVWLVVLALFLALPAVANADALQESADFTIALEEDGSARVEEIWRVRFEDQEYSRYWRSYANDAWYSLRDWEVSLDGEPLAPLSAPDDSRPEGHFAVVEDGADVRVEIYHRSENVLREIRIAYTVENAVILHDDIAEFRWDLTSASETSYTGAVSAQISLPCAVEESELRAWAHGPLNSVIEKNGGAGVVLRAEDVPDYTVVDVRLAMPRALFSGSHAESGAAQEDILAEEAELARQANRERGLLRFQESPQGFALLLLGVAGALASLIGWPLYRKRQLDRRLPRYPASVPVVQAEPPDALAGALVNRLVYFYGGGKGDRGRQFTATLMALSLKGYVDMRAVGDEEMALTLKGMGAGALSHEKALYCMLEEAADGSGEIELGALRARIAQEPQWSVERREMFERAVDADFDALGITEKRRLEGGMRFLWQVFIAAVLVAGLGIPYGIWVLGSVAVGVLLAAVWAAGILFGNALRTRTVLTQEGENVLAQWQAFREHLKTVPGQLAPKGQDAARWKRMMVYAVALGEEKELFRAFEIWFPAGSAGYEEWFYPNALWFSARWYGDLNCVQEDTYSASVASDGSGGGGGFSAGGGCGAGSTGSGAD</sequence>
<gene>
    <name evidence="5" type="ORF">IAA84_11900</name>
</gene>
<feature type="transmembrane region" description="Helical" evidence="1">
    <location>
        <begin position="260"/>
        <end position="280"/>
    </location>
</feature>
<keyword evidence="1" id="KW-1133">Transmembrane helix</keyword>
<name>A0A9D1G1R7_9FIRM</name>
<feature type="chain" id="PRO_5038493321" evidence="2">
    <location>
        <begin position="26"/>
        <end position="609"/>
    </location>
</feature>
<feature type="domain" description="Predicted membrane protein YciQ-like C-terminal" evidence="4">
    <location>
        <begin position="302"/>
        <end position="540"/>
    </location>
</feature>
<feature type="transmembrane region" description="Helical" evidence="1">
    <location>
        <begin position="433"/>
        <end position="453"/>
    </location>
</feature>
<dbReference type="AlphaFoldDB" id="A0A9D1G1R7"/>
<reference evidence="5" key="2">
    <citation type="journal article" date="2021" name="PeerJ">
        <title>Extensive microbial diversity within the chicken gut microbiome revealed by metagenomics and culture.</title>
        <authorList>
            <person name="Gilroy R."/>
            <person name="Ravi A."/>
            <person name="Getino M."/>
            <person name="Pursley I."/>
            <person name="Horton D.L."/>
            <person name="Alikhan N.F."/>
            <person name="Baker D."/>
            <person name="Gharbi K."/>
            <person name="Hall N."/>
            <person name="Watson M."/>
            <person name="Adriaenssens E.M."/>
            <person name="Foster-Nyarko E."/>
            <person name="Jarju S."/>
            <person name="Secka A."/>
            <person name="Antonio M."/>
            <person name="Oren A."/>
            <person name="Chaudhuri R.R."/>
            <person name="La Ragione R."/>
            <person name="Hildebrand F."/>
            <person name="Pallen M.J."/>
        </authorList>
    </citation>
    <scope>NUCLEOTIDE SEQUENCE</scope>
    <source>
        <strain evidence="5">13766</strain>
    </source>
</reference>
<evidence type="ECO:0000259" key="3">
    <source>
        <dbReference type="Pfam" id="PF09972"/>
    </source>
</evidence>
<dbReference type="Proteomes" id="UP000824140">
    <property type="component" value="Unassembled WGS sequence"/>
</dbReference>
<proteinExistence type="predicted"/>
<dbReference type="InterPro" id="IPR018702">
    <property type="entry name" value="DUF2207"/>
</dbReference>
<protein>
    <submittedName>
        <fullName evidence="5">DUF2207 domain-containing protein</fullName>
    </submittedName>
</protein>
<organism evidence="5 6">
    <name type="scientific">Candidatus Alectryocaccomicrobium excrementavium</name>
    <dbReference type="NCBI Taxonomy" id="2840668"/>
    <lineage>
        <taxon>Bacteria</taxon>
        <taxon>Bacillati</taxon>
        <taxon>Bacillota</taxon>
        <taxon>Clostridia</taxon>
        <taxon>Candidatus Alectryocaccomicrobium</taxon>
    </lineage>
</organism>
<keyword evidence="1" id="KW-0472">Membrane</keyword>
<evidence type="ECO:0000256" key="2">
    <source>
        <dbReference type="SAM" id="SignalP"/>
    </source>
</evidence>
<accession>A0A9D1G1R7</accession>